<evidence type="ECO:0000259" key="1">
    <source>
        <dbReference type="Pfam" id="PF14226"/>
    </source>
</evidence>
<dbReference type="AlphaFoldDB" id="A0A812QSC4"/>
<feature type="domain" description="Non-haem dioxygenase N-terminal" evidence="1">
    <location>
        <begin position="12"/>
        <end position="85"/>
    </location>
</feature>
<evidence type="ECO:0000313" key="3">
    <source>
        <dbReference type="Proteomes" id="UP000649617"/>
    </source>
</evidence>
<gene>
    <name evidence="2" type="primary">2ODD19</name>
    <name evidence="2" type="ORF">SPIL2461_LOCUS9892</name>
</gene>
<dbReference type="EMBL" id="CAJNIZ010017635">
    <property type="protein sequence ID" value="CAE7400997.1"/>
    <property type="molecule type" value="Genomic_DNA"/>
</dbReference>
<dbReference type="Pfam" id="PF14226">
    <property type="entry name" value="DIOX_N"/>
    <property type="match status" value="1"/>
</dbReference>
<name>A0A812QSC4_SYMPI</name>
<dbReference type="InterPro" id="IPR026992">
    <property type="entry name" value="DIOX_N"/>
</dbReference>
<dbReference type="OrthoDB" id="288590at2759"/>
<proteinExistence type="predicted"/>
<comment type="caution">
    <text evidence="2">The sequence shown here is derived from an EMBL/GenBank/DDBJ whole genome shotgun (WGS) entry which is preliminary data.</text>
</comment>
<dbReference type="SUPFAM" id="SSF51197">
    <property type="entry name" value="Clavaminate synthase-like"/>
    <property type="match status" value="1"/>
</dbReference>
<dbReference type="Gene3D" id="2.60.120.330">
    <property type="entry name" value="B-lactam Antibiotic, Isopenicillin N Synthase, Chain"/>
    <property type="match status" value="1"/>
</dbReference>
<evidence type="ECO:0000313" key="2">
    <source>
        <dbReference type="EMBL" id="CAE7400997.1"/>
    </source>
</evidence>
<organism evidence="2 3">
    <name type="scientific">Symbiodinium pilosum</name>
    <name type="common">Dinoflagellate</name>
    <dbReference type="NCBI Taxonomy" id="2952"/>
    <lineage>
        <taxon>Eukaryota</taxon>
        <taxon>Sar</taxon>
        <taxon>Alveolata</taxon>
        <taxon>Dinophyceae</taxon>
        <taxon>Suessiales</taxon>
        <taxon>Symbiodiniaceae</taxon>
        <taxon>Symbiodinium</taxon>
    </lineage>
</organism>
<dbReference type="Proteomes" id="UP000649617">
    <property type="component" value="Unassembled WGS sequence"/>
</dbReference>
<sequence>MNLQAPLVNGTAEEQLKAAKELSAAFESTGFAVITGHGVPKHVVDAVRSSAYEFFRQPTEQKMQFDKGKGYGFGGYVANQENGAQLLGDFSRPNDAVESLTAGLAGLAGGVEAVQMAKVRKEDAESSGVCHAKDLSGCEMEEGTPDIVARPATEFLRAAEKVAKLATKAIQLSLGATEEAAKHS</sequence>
<keyword evidence="3" id="KW-1185">Reference proteome</keyword>
<protein>
    <submittedName>
        <fullName evidence="2">2ODD19 protein</fullName>
    </submittedName>
</protein>
<accession>A0A812QSC4</accession>
<dbReference type="InterPro" id="IPR027443">
    <property type="entry name" value="IPNS-like_sf"/>
</dbReference>
<reference evidence="2" key="1">
    <citation type="submission" date="2021-02" db="EMBL/GenBank/DDBJ databases">
        <authorList>
            <person name="Dougan E. K."/>
            <person name="Rhodes N."/>
            <person name="Thang M."/>
            <person name="Chan C."/>
        </authorList>
    </citation>
    <scope>NUCLEOTIDE SEQUENCE</scope>
</reference>